<proteinExistence type="predicted"/>
<dbReference type="Pfam" id="PF00664">
    <property type="entry name" value="ABC_membrane"/>
    <property type="match status" value="1"/>
</dbReference>
<dbReference type="PANTHER" id="PTHR24221:SF654">
    <property type="entry name" value="ATP-BINDING CASSETTE SUB-FAMILY B MEMBER 6"/>
    <property type="match status" value="1"/>
</dbReference>
<dbReference type="Proteomes" id="UP000034581">
    <property type="component" value="Unassembled WGS sequence"/>
</dbReference>
<dbReference type="SUPFAM" id="SSF90123">
    <property type="entry name" value="ABC transporter transmembrane region"/>
    <property type="match status" value="1"/>
</dbReference>
<feature type="transmembrane region" description="Helical" evidence="7">
    <location>
        <begin position="56"/>
        <end position="77"/>
    </location>
</feature>
<dbReference type="AlphaFoldDB" id="A0A0G0BJ97"/>
<dbReference type="InterPro" id="IPR011527">
    <property type="entry name" value="ABC1_TM_dom"/>
</dbReference>
<comment type="caution">
    <text evidence="10">The sequence shown here is derived from an EMBL/GenBank/DDBJ whole genome shotgun (WGS) entry which is preliminary data.</text>
</comment>
<evidence type="ECO:0000256" key="3">
    <source>
        <dbReference type="ARBA" id="ARBA00022741"/>
    </source>
</evidence>
<organism evidence="10 11">
    <name type="scientific">candidate division CPR3 bacterium GW2011_GWF2_35_18</name>
    <dbReference type="NCBI Taxonomy" id="1618350"/>
    <lineage>
        <taxon>Bacteria</taxon>
        <taxon>Bacteria division CPR3</taxon>
    </lineage>
</organism>
<evidence type="ECO:0000256" key="1">
    <source>
        <dbReference type="ARBA" id="ARBA00004651"/>
    </source>
</evidence>
<name>A0A0G0BJ97_UNCC3</name>
<evidence type="ECO:0000259" key="8">
    <source>
        <dbReference type="PROSITE" id="PS50893"/>
    </source>
</evidence>
<evidence type="ECO:0000256" key="7">
    <source>
        <dbReference type="SAM" id="Phobius"/>
    </source>
</evidence>
<evidence type="ECO:0000256" key="5">
    <source>
        <dbReference type="ARBA" id="ARBA00022989"/>
    </source>
</evidence>
<dbReference type="InterPro" id="IPR036640">
    <property type="entry name" value="ABC1_TM_sf"/>
</dbReference>
<dbReference type="GO" id="GO:0005524">
    <property type="term" value="F:ATP binding"/>
    <property type="evidence" value="ECO:0007669"/>
    <property type="project" value="UniProtKB-KW"/>
</dbReference>
<keyword evidence="2 7" id="KW-0812">Transmembrane</keyword>
<dbReference type="Pfam" id="PF00005">
    <property type="entry name" value="ABC_tran"/>
    <property type="match status" value="1"/>
</dbReference>
<dbReference type="STRING" id="1618350.UR67_C0005G0017"/>
<evidence type="ECO:0000313" key="11">
    <source>
        <dbReference type="Proteomes" id="UP000034581"/>
    </source>
</evidence>
<dbReference type="CDD" id="cd07346">
    <property type="entry name" value="ABC_6TM_exporters"/>
    <property type="match status" value="1"/>
</dbReference>
<dbReference type="SUPFAM" id="SSF52540">
    <property type="entry name" value="P-loop containing nucleoside triphosphate hydrolases"/>
    <property type="match status" value="1"/>
</dbReference>
<dbReference type="GO" id="GO:0016887">
    <property type="term" value="F:ATP hydrolysis activity"/>
    <property type="evidence" value="ECO:0007669"/>
    <property type="project" value="InterPro"/>
</dbReference>
<evidence type="ECO:0000256" key="6">
    <source>
        <dbReference type="ARBA" id="ARBA00023136"/>
    </source>
</evidence>
<dbReference type="InterPro" id="IPR003593">
    <property type="entry name" value="AAA+_ATPase"/>
</dbReference>
<keyword evidence="5 7" id="KW-1133">Transmembrane helix</keyword>
<dbReference type="FunFam" id="3.40.50.300:FF:000218">
    <property type="entry name" value="Multidrug ABC transporter ATP-binding protein"/>
    <property type="match status" value="1"/>
</dbReference>
<feature type="transmembrane region" description="Helical" evidence="7">
    <location>
        <begin position="165"/>
        <end position="182"/>
    </location>
</feature>
<dbReference type="SMART" id="SM00382">
    <property type="entry name" value="AAA"/>
    <property type="match status" value="1"/>
</dbReference>
<comment type="subcellular location">
    <subcellularLocation>
        <location evidence="1">Cell membrane</location>
        <topology evidence="1">Multi-pass membrane protein</topology>
    </subcellularLocation>
</comment>
<keyword evidence="4 10" id="KW-0067">ATP-binding</keyword>
<gene>
    <name evidence="10" type="ORF">UR67_C0005G0017</name>
</gene>
<dbReference type="InterPro" id="IPR027417">
    <property type="entry name" value="P-loop_NTPase"/>
</dbReference>
<dbReference type="InterPro" id="IPR003439">
    <property type="entry name" value="ABC_transporter-like_ATP-bd"/>
</dbReference>
<dbReference type="GO" id="GO:0140359">
    <property type="term" value="F:ABC-type transporter activity"/>
    <property type="evidence" value="ECO:0007669"/>
    <property type="project" value="InterPro"/>
</dbReference>
<protein>
    <submittedName>
        <fullName evidence="10">BETA (1-&gt;2) glucan export composite transmembrane/ATP-binding protein</fullName>
    </submittedName>
</protein>
<accession>A0A0G0BJ97</accession>
<dbReference type="InterPro" id="IPR017871">
    <property type="entry name" value="ABC_transporter-like_CS"/>
</dbReference>
<feature type="domain" description="ABC transmembrane type-1" evidence="9">
    <location>
        <begin position="19"/>
        <end position="306"/>
    </location>
</feature>
<keyword evidence="6 7" id="KW-0472">Membrane</keyword>
<dbReference type="PROSITE" id="PS50929">
    <property type="entry name" value="ABC_TM1F"/>
    <property type="match status" value="1"/>
</dbReference>
<evidence type="ECO:0000259" key="9">
    <source>
        <dbReference type="PROSITE" id="PS50929"/>
    </source>
</evidence>
<reference evidence="10 11" key="1">
    <citation type="journal article" date="2015" name="Nature">
        <title>rRNA introns, odd ribosomes, and small enigmatic genomes across a large radiation of phyla.</title>
        <authorList>
            <person name="Brown C.T."/>
            <person name="Hug L.A."/>
            <person name="Thomas B.C."/>
            <person name="Sharon I."/>
            <person name="Castelle C.J."/>
            <person name="Singh A."/>
            <person name="Wilkins M.J."/>
            <person name="Williams K.H."/>
            <person name="Banfield J.F."/>
        </authorList>
    </citation>
    <scope>NUCLEOTIDE SEQUENCE [LARGE SCALE GENOMIC DNA]</scope>
</reference>
<dbReference type="GO" id="GO:0005886">
    <property type="term" value="C:plasma membrane"/>
    <property type="evidence" value="ECO:0007669"/>
    <property type="project" value="UniProtKB-SubCell"/>
</dbReference>
<sequence>MKNITRIIKIAKPLHKVFLILVFLILVSSTLQQVAPVLSKFIVDEIMLQVQSQSGNMNKLVILIALTFGISFLATLLTSVSDRMGDHVSGKMYLYLTNKFYDKILRLPLTYFDNELSGQVLSKLGRGIFTIRQFLNTSSNFILPAIIQTIITIGILAYYNIYTAIFMALLFPIYLYLTSLSTKKWGKYETEKNKLEDQIRGRAQEVVANMKVVKSFLSETHEYEYVSSRLHKYDGLYAKQSNTFHAIDFLRNLSLQIILTLVSVIIFYSAFKGTLSIGEMVLIIQLIGMVHRPLFAMSFIMTSIQQAESGSKEFFEILDQKSEENYEVKVTSKDIVKTPAIVFKNVSFAYSDNKQKVLEDVSFEIKNKEKVALVGHSGAGKSTIVSLMMKLYRPNSGEILLGKKSYAKYSHAQIRRNIAFVMQESELFSLSIRENVSYGRHSTEPEIIEALKKANAYEFVMALPHGLESEVGERGVRLSGGQKQRIQIARAILHDAPILILDEATSSLDSKSEKEIQDALNYLMKDKLVIIIAHRFSTIQNVNRILVIDEGRLVDSGDPSILAKKEGVYSELLKYQIEGNKKLLKSFDLFR</sequence>
<dbReference type="InterPro" id="IPR039421">
    <property type="entry name" value="Type_1_exporter"/>
</dbReference>
<evidence type="ECO:0000256" key="2">
    <source>
        <dbReference type="ARBA" id="ARBA00022692"/>
    </source>
</evidence>
<dbReference type="Gene3D" id="1.20.1560.10">
    <property type="entry name" value="ABC transporter type 1, transmembrane domain"/>
    <property type="match status" value="1"/>
</dbReference>
<feature type="domain" description="ABC transporter" evidence="8">
    <location>
        <begin position="341"/>
        <end position="575"/>
    </location>
</feature>
<dbReference type="PANTHER" id="PTHR24221">
    <property type="entry name" value="ATP-BINDING CASSETTE SUB-FAMILY B"/>
    <property type="match status" value="1"/>
</dbReference>
<evidence type="ECO:0000313" key="10">
    <source>
        <dbReference type="EMBL" id="KKP69528.1"/>
    </source>
</evidence>
<dbReference type="EMBL" id="LBQB01000005">
    <property type="protein sequence ID" value="KKP69528.1"/>
    <property type="molecule type" value="Genomic_DNA"/>
</dbReference>
<feature type="transmembrane region" description="Helical" evidence="7">
    <location>
        <begin position="249"/>
        <end position="271"/>
    </location>
</feature>
<feature type="transmembrane region" description="Helical" evidence="7">
    <location>
        <begin position="141"/>
        <end position="159"/>
    </location>
</feature>
<dbReference type="PROSITE" id="PS50893">
    <property type="entry name" value="ABC_TRANSPORTER_2"/>
    <property type="match status" value="1"/>
</dbReference>
<dbReference type="Gene3D" id="3.40.50.300">
    <property type="entry name" value="P-loop containing nucleotide triphosphate hydrolases"/>
    <property type="match status" value="1"/>
</dbReference>
<evidence type="ECO:0000256" key="4">
    <source>
        <dbReference type="ARBA" id="ARBA00022840"/>
    </source>
</evidence>
<keyword evidence="3" id="KW-0547">Nucleotide-binding</keyword>
<dbReference type="PROSITE" id="PS00211">
    <property type="entry name" value="ABC_TRANSPORTER_1"/>
    <property type="match status" value="1"/>
</dbReference>